<dbReference type="EMBL" id="QGTS01000004">
    <property type="protein sequence ID" value="PWW10136.1"/>
    <property type="molecule type" value="Genomic_DNA"/>
</dbReference>
<protein>
    <submittedName>
        <fullName evidence="1">Uncharacterized protein</fullName>
    </submittedName>
</protein>
<dbReference type="Proteomes" id="UP000246744">
    <property type="component" value="Unassembled WGS sequence"/>
</dbReference>
<evidence type="ECO:0000313" key="2">
    <source>
        <dbReference type="Proteomes" id="UP000246744"/>
    </source>
</evidence>
<accession>A0A317Q512</accession>
<dbReference type="RefSeq" id="WP_110025478.1">
    <property type="nucleotide sequence ID" value="NZ_QGTS01000004.1"/>
</dbReference>
<name>A0A317Q512_9ENTR</name>
<keyword evidence="2" id="KW-1185">Reference proteome</keyword>
<sequence>MANHKLTAGKQLIEGIVQLGRVLGYHVEKEFPVDEASYGESPAVDVAWFSQKGNRFPLFIFEVESKATNGMTNNPLKIYAQENRAFEKPLFFFHVVAQGGNHSARPRNLEALYGKHNYRIYLLGSNAANDLIKDVLTQHARVKNEVSYLMLHKLLTSELWLEKVDYPQLLMDAVHLDLSKEVIISSYIKIGRCDPSIFPDLVKLITEDSKKNFTNTILDSYLGSQWCIPVISALLCGLSKDTERSKYCSSSLLKWQKYSSHMPVITPAFGLSRDYDEFILGCAPQLITLCIAISCKNKDLYLEFVGILSDILTNIGVCWEGLNTAIYLLHISSSIKLSELFEKARGYILEFKDIDEGNVFIPPSCISIMDGEFDDYFQRGEITNFLGMEEFAEQCRARYQKEKINTVAITLRALDDDSYIYEWSTDLLTALWSTN</sequence>
<dbReference type="AlphaFoldDB" id="A0A317Q512"/>
<reference evidence="1 2" key="1">
    <citation type="submission" date="2018-05" db="EMBL/GenBank/DDBJ databases">
        <title>Genomic Encyclopedia of Type Strains, Phase IV (KMG-IV): sequencing the most valuable type-strain genomes for metagenomic binning, comparative biology and taxonomic classification.</title>
        <authorList>
            <person name="Goeker M."/>
        </authorList>
    </citation>
    <scope>NUCLEOTIDE SEQUENCE [LARGE SCALE GENOMIC DNA]</scope>
    <source>
        <strain evidence="1 2">DSM 19579</strain>
    </source>
</reference>
<comment type="caution">
    <text evidence="1">The sequence shown here is derived from an EMBL/GenBank/DDBJ whole genome shotgun (WGS) entry which is preliminary data.</text>
</comment>
<evidence type="ECO:0000313" key="1">
    <source>
        <dbReference type="EMBL" id="PWW10136.1"/>
    </source>
</evidence>
<proteinExistence type="predicted"/>
<organism evidence="1 2">
    <name type="scientific">Mangrovibacter plantisponsor</name>
    <dbReference type="NCBI Taxonomy" id="451513"/>
    <lineage>
        <taxon>Bacteria</taxon>
        <taxon>Pseudomonadati</taxon>
        <taxon>Pseudomonadota</taxon>
        <taxon>Gammaproteobacteria</taxon>
        <taxon>Enterobacterales</taxon>
        <taxon>Enterobacteriaceae</taxon>
        <taxon>Mangrovibacter</taxon>
    </lineage>
</organism>
<dbReference type="OrthoDB" id="7052298at2"/>
<gene>
    <name evidence="1" type="ORF">DES37_104237</name>
</gene>